<feature type="compositionally biased region" description="Low complexity" evidence="1">
    <location>
        <begin position="11"/>
        <end position="39"/>
    </location>
</feature>
<accession>A0ABN9RBK9</accession>
<dbReference type="Proteomes" id="UP001189429">
    <property type="component" value="Unassembled WGS sequence"/>
</dbReference>
<reference evidence="2" key="1">
    <citation type="submission" date="2023-10" db="EMBL/GenBank/DDBJ databases">
        <authorList>
            <person name="Chen Y."/>
            <person name="Shah S."/>
            <person name="Dougan E. K."/>
            <person name="Thang M."/>
            <person name="Chan C."/>
        </authorList>
    </citation>
    <scope>NUCLEOTIDE SEQUENCE [LARGE SCALE GENOMIC DNA]</scope>
</reference>
<dbReference type="EMBL" id="CAUYUJ010005758">
    <property type="protein sequence ID" value="CAK0814848.1"/>
    <property type="molecule type" value="Genomic_DNA"/>
</dbReference>
<evidence type="ECO:0000313" key="3">
    <source>
        <dbReference type="Proteomes" id="UP001189429"/>
    </source>
</evidence>
<protein>
    <submittedName>
        <fullName evidence="2">Uncharacterized protein</fullName>
    </submittedName>
</protein>
<keyword evidence="3" id="KW-1185">Reference proteome</keyword>
<evidence type="ECO:0000313" key="2">
    <source>
        <dbReference type="EMBL" id="CAK0814848.1"/>
    </source>
</evidence>
<gene>
    <name evidence="2" type="ORF">PCOR1329_LOCUS18342</name>
</gene>
<feature type="region of interest" description="Disordered" evidence="1">
    <location>
        <begin position="158"/>
        <end position="199"/>
    </location>
</feature>
<comment type="caution">
    <text evidence="2">The sequence shown here is derived from an EMBL/GenBank/DDBJ whole genome shotgun (WGS) entry which is preliminary data.</text>
</comment>
<name>A0ABN9RBK9_9DINO</name>
<feature type="compositionally biased region" description="Low complexity" evidence="1">
    <location>
        <begin position="105"/>
        <end position="122"/>
    </location>
</feature>
<feature type="compositionally biased region" description="Basic and acidic residues" evidence="1">
    <location>
        <begin position="171"/>
        <end position="180"/>
    </location>
</feature>
<evidence type="ECO:0000256" key="1">
    <source>
        <dbReference type="SAM" id="MobiDB-lite"/>
    </source>
</evidence>
<feature type="compositionally biased region" description="Basic residues" evidence="1">
    <location>
        <begin position="181"/>
        <end position="199"/>
    </location>
</feature>
<organism evidence="2 3">
    <name type="scientific">Prorocentrum cordatum</name>
    <dbReference type="NCBI Taxonomy" id="2364126"/>
    <lineage>
        <taxon>Eukaryota</taxon>
        <taxon>Sar</taxon>
        <taxon>Alveolata</taxon>
        <taxon>Dinophyceae</taxon>
        <taxon>Prorocentrales</taxon>
        <taxon>Prorocentraceae</taxon>
        <taxon>Prorocentrum</taxon>
    </lineage>
</organism>
<sequence>MLPNTARARSRTSISSHRSAFGGAAPAANAAPTHASARATGERRRRPRRATSGQLSSSRKDGSTPAAASTGTGRRPSAKPRPAAAPRPAPAQWARCSSSGGALGTPRSTTVSSRRTSAPRSARFCHTAAPAPAALHLRCRRRRRHPHIRFLVDHLVSRRHARHSQRSRSCGCHEAHDRPGQRKRQPQRGRRRRTSGGLL</sequence>
<feature type="region of interest" description="Disordered" evidence="1">
    <location>
        <begin position="1"/>
        <end position="122"/>
    </location>
</feature>
<proteinExistence type="predicted"/>